<sequence length="142" mass="16089">MAQPLFNLTKQQKWPTTVVMVMKGLHKSVKTGRKNHSANTPFELMKAKKPTLETIIKGFPPSSTSCFKTVNPWPHGSKTKKFVFAKLILKNDWALWNGTNSIEDVLPEDFGLPTEEDIENEVAKMKKEPSEEDVKVMGEDDE</sequence>
<keyword evidence="3" id="KW-1185">Reference proteome</keyword>
<comment type="caution">
    <text evidence="2">The sequence shown here is derived from an EMBL/GenBank/DDBJ whole genome shotgun (WGS) entry which is preliminary data.</text>
</comment>
<dbReference type="VEuPathDB" id="FungiDB:VP01_4258g1"/>
<reference evidence="2 3" key="1">
    <citation type="submission" date="2015-08" db="EMBL/GenBank/DDBJ databases">
        <title>Next Generation Sequencing and Analysis of the Genome of Puccinia sorghi L Schw, the Causal Agent of Maize Common Rust.</title>
        <authorList>
            <person name="Rochi L."/>
            <person name="Burguener G."/>
            <person name="Darino M."/>
            <person name="Turjanski A."/>
            <person name="Kreff E."/>
            <person name="Dieguez M.J."/>
            <person name="Sacco F."/>
        </authorList>
    </citation>
    <scope>NUCLEOTIDE SEQUENCE [LARGE SCALE GENOMIC DNA]</scope>
    <source>
        <strain evidence="2 3">RO10H11247</strain>
    </source>
</reference>
<protein>
    <submittedName>
        <fullName evidence="2">Uncharacterized protein</fullName>
    </submittedName>
</protein>
<evidence type="ECO:0000313" key="2">
    <source>
        <dbReference type="EMBL" id="KNZ50749.1"/>
    </source>
</evidence>
<dbReference type="AlphaFoldDB" id="A0A0L6UQD6"/>
<accession>A0A0L6UQD6</accession>
<dbReference type="EMBL" id="LAVV01009344">
    <property type="protein sequence ID" value="KNZ50749.1"/>
    <property type="molecule type" value="Genomic_DNA"/>
</dbReference>
<organism evidence="2 3">
    <name type="scientific">Puccinia sorghi</name>
    <dbReference type="NCBI Taxonomy" id="27349"/>
    <lineage>
        <taxon>Eukaryota</taxon>
        <taxon>Fungi</taxon>
        <taxon>Dikarya</taxon>
        <taxon>Basidiomycota</taxon>
        <taxon>Pucciniomycotina</taxon>
        <taxon>Pucciniomycetes</taxon>
        <taxon>Pucciniales</taxon>
        <taxon>Pucciniaceae</taxon>
        <taxon>Puccinia</taxon>
    </lineage>
</organism>
<proteinExistence type="predicted"/>
<gene>
    <name evidence="2" type="ORF">VP01_4258g1</name>
</gene>
<evidence type="ECO:0000256" key="1">
    <source>
        <dbReference type="SAM" id="MobiDB-lite"/>
    </source>
</evidence>
<dbReference type="Proteomes" id="UP000037035">
    <property type="component" value="Unassembled WGS sequence"/>
</dbReference>
<evidence type="ECO:0000313" key="3">
    <source>
        <dbReference type="Proteomes" id="UP000037035"/>
    </source>
</evidence>
<feature type="region of interest" description="Disordered" evidence="1">
    <location>
        <begin position="123"/>
        <end position="142"/>
    </location>
</feature>
<name>A0A0L6UQD6_9BASI</name>
<dbReference type="OrthoDB" id="10595208at2759"/>